<evidence type="ECO:0000256" key="1">
    <source>
        <dbReference type="ARBA" id="ARBA00004496"/>
    </source>
</evidence>
<dbReference type="GO" id="GO:0006954">
    <property type="term" value="P:inflammatory response"/>
    <property type="evidence" value="ECO:0007669"/>
    <property type="project" value="UniProtKB-KW"/>
</dbReference>
<evidence type="ECO:0000259" key="10">
    <source>
        <dbReference type="Pfam" id="PF17779"/>
    </source>
</evidence>
<dbReference type="GO" id="GO:0005524">
    <property type="term" value="F:ATP binding"/>
    <property type="evidence" value="ECO:0007669"/>
    <property type="project" value="UniProtKB-KW"/>
</dbReference>
<evidence type="ECO:0008006" key="13">
    <source>
        <dbReference type="Google" id="ProtNLM"/>
    </source>
</evidence>
<dbReference type="InterPro" id="IPR041267">
    <property type="entry name" value="NLRP_HD2"/>
</dbReference>
<dbReference type="SUPFAM" id="SSF52047">
    <property type="entry name" value="RNI-like"/>
    <property type="match status" value="1"/>
</dbReference>
<dbReference type="Pfam" id="PF05729">
    <property type="entry name" value="NACHT"/>
    <property type="match status" value="1"/>
</dbReference>
<evidence type="ECO:0000256" key="6">
    <source>
        <dbReference type="ARBA" id="ARBA00022843"/>
    </source>
</evidence>
<keyword evidence="4" id="KW-0547">Nucleotide-binding</keyword>
<feature type="domain" description="NACHT LRR and PYD" evidence="9">
    <location>
        <begin position="284"/>
        <end position="402"/>
    </location>
</feature>
<comment type="caution">
    <text evidence="11">The sequence shown here is derived from an EMBL/GenBank/DDBJ whole genome shotgun (WGS) entry which is preliminary data.</text>
</comment>
<keyword evidence="7" id="KW-0395">Inflammatory response</keyword>
<name>A0AAV6GUE2_9TELE</name>
<comment type="subcellular location">
    <subcellularLocation>
        <location evidence="1">Cytoplasm</location>
    </subcellularLocation>
</comment>
<dbReference type="Pfam" id="PF17779">
    <property type="entry name" value="WHD_NOD2"/>
    <property type="match status" value="1"/>
</dbReference>
<keyword evidence="6" id="KW-0832">Ubl conjugation</keyword>
<evidence type="ECO:0000256" key="3">
    <source>
        <dbReference type="ARBA" id="ARBA00022737"/>
    </source>
</evidence>
<evidence type="ECO:0000259" key="8">
    <source>
        <dbReference type="Pfam" id="PF05729"/>
    </source>
</evidence>
<dbReference type="Gene3D" id="3.40.50.300">
    <property type="entry name" value="P-loop containing nucleotide triphosphate hydrolases"/>
    <property type="match status" value="1"/>
</dbReference>
<organism evidence="11 12">
    <name type="scientific">Alosa alosa</name>
    <name type="common">allis shad</name>
    <dbReference type="NCBI Taxonomy" id="278164"/>
    <lineage>
        <taxon>Eukaryota</taxon>
        <taxon>Metazoa</taxon>
        <taxon>Chordata</taxon>
        <taxon>Craniata</taxon>
        <taxon>Vertebrata</taxon>
        <taxon>Euteleostomi</taxon>
        <taxon>Actinopterygii</taxon>
        <taxon>Neopterygii</taxon>
        <taxon>Teleostei</taxon>
        <taxon>Clupei</taxon>
        <taxon>Clupeiformes</taxon>
        <taxon>Clupeoidei</taxon>
        <taxon>Clupeidae</taxon>
        <taxon>Alosa</taxon>
    </lineage>
</organism>
<protein>
    <recommendedName>
        <fullName evidence="13">NACHT domain-containing protein</fullName>
    </recommendedName>
</protein>
<gene>
    <name evidence="11" type="ORF">AALO_G00112460</name>
</gene>
<evidence type="ECO:0000256" key="2">
    <source>
        <dbReference type="ARBA" id="ARBA00022490"/>
    </source>
</evidence>
<evidence type="ECO:0000256" key="5">
    <source>
        <dbReference type="ARBA" id="ARBA00022840"/>
    </source>
</evidence>
<dbReference type="AlphaFoldDB" id="A0AAV6GUE2"/>
<dbReference type="EMBL" id="JADWDJ010000008">
    <property type="protein sequence ID" value="KAG5277012.1"/>
    <property type="molecule type" value="Genomic_DNA"/>
</dbReference>
<evidence type="ECO:0000313" key="12">
    <source>
        <dbReference type="Proteomes" id="UP000823561"/>
    </source>
</evidence>
<dbReference type="InterPro" id="IPR027417">
    <property type="entry name" value="P-loop_NTPase"/>
</dbReference>
<keyword evidence="5" id="KW-0067">ATP-binding</keyword>
<feature type="domain" description="NOD1/2 winged helix" evidence="10">
    <location>
        <begin position="228"/>
        <end position="282"/>
    </location>
</feature>
<evidence type="ECO:0000256" key="7">
    <source>
        <dbReference type="ARBA" id="ARBA00023198"/>
    </source>
</evidence>
<dbReference type="PANTHER" id="PTHR45690:SF19">
    <property type="entry name" value="NACHT, LRR AND PYD DOMAINS-CONTAINING PROTEIN 3"/>
    <property type="match status" value="1"/>
</dbReference>
<dbReference type="GO" id="GO:0045087">
    <property type="term" value="P:innate immune response"/>
    <property type="evidence" value="ECO:0007669"/>
    <property type="project" value="UniProtKB-KW"/>
</dbReference>
<accession>A0AAV6GUE2</accession>
<dbReference type="Pfam" id="PF17776">
    <property type="entry name" value="NLRC4_HD2"/>
    <property type="match status" value="1"/>
</dbReference>
<feature type="domain" description="NACHT" evidence="8">
    <location>
        <begin position="1"/>
        <end position="150"/>
    </location>
</feature>
<reference evidence="11" key="1">
    <citation type="submission" date="2020-10" db="EMBL/GenBank/DDBJ databases">
        <title>Chromosome-scale genome assembly of the Allis shad, Alosa alosa.</title>
        <authorList>
            <person name="Margot Z."/>
            <person name="Christophe K."/>
            <person name="Cabau C."/>
            <person name="Louis A."/>
            <person name="Berthelot C."/>
            <person name="Parey E."/>
            <person name="Roest Crollius H."/>
            <person name="Montfort J."/>
            <person name="Robinson-Rechavi M."/>
            <person name="Bucao C."/>
            <person name="Bouchez O."/>
            <person name="Gislard M."/>
            <person name="Lluch J."/>
            <person name="Milhes M."/>
            <person name="Lampietro C."/>
            <person name="Lopez Roques C."/>
            <person name="Donnadieu C."/>
            <person name="Braasch I."/>
            <person name="Desvignes T."/>
            <person name="Postlethwait J."/>
            <person name="Bobe J."/>
            <person name="Guiguen Y."/>
        </authorList>
    </citation>
    <scope>NUCLEOTIDE SEQUENCE</scope>
    <source>
        <strain evidence="11">M-15738</strain>
        <tissue evidence="11">Blood</tissue>
    </source>
</reference>
<keyword evidence="12" id="KW-1185">Reference proteome</keyword>
<dbReference type="InterPro" id="IPR007111">
    <property type="entry name" value="NACHT_NTPase"/>
</dbReference>
<evidence type="ECO:0000259" key="9">
    <source>
        <dbReference type="Pfam" id="PF17776"/>
    </source>
</evidence>
<sequence length="560" mass="64355">MHDWASELLFKDFILVFHLNCKELNLLSGEHSVVDLLRCDEEFTPVILRILRDSPGKVLFVIDGFDELRFSLNEITSVLPSDPSVPAPIEATLTALLKGNVLRQGLLLVTTRSTVSDKLSEVLKTPHRFTEILGFSEDGVKEYFQRFFDDTVLSAKAYEHVQANETLITSCFIPVICWIVCTVFREHFQESVDAQGDFETTSSIFVYFINTLIKDHCESSSRPDLTSLRSLGQLADKGMQDHQVLFDERKMSELLTDFNVHNPFLCKFLMKRKVYRETMYSFMHMSFQEFFAALHFFLIEDEEEACRKLQILLKSTADKVNSFRLIEENWRDRVVQFLFGLSSSDVFAFVKSASWAAIQAQLKEWLMNVIHIGKYSRRNSSDPRAMLFILHCLYEIHEKDFVMHVIESLEWISFSTHDLQRTDYWVLLYCLQCCQSVRYMHLDSLTAENLRMLGPGLCKCKELGLKVNLSDAYVDDLISALGEKKIIHELRIESSLSAESVEHILRALHKQKSVGWIFLCGVKAVSLNIAATSVHLIQTTGLRKITRHPDKKTASVCLCL</sequence>
<proteinExistence type="predicted"/>
<dbReference type="InterPro" id="IPR041075">
    <property type="entry name" value="NOD1/2_WH"/>
</dbReference>
<dbReference type="Proteomes" id="UP000823561">
    <property type="component" value="Chromosome 8"/>
</dbReference>
<evidence type="ECO:0000313" key="11">
    <source>
        <dbReference type="EMBL" id="KAG5277012.1"/>
    </source>
</evidence>
<dbReference type="InterPro" id="IPR050637">
    <property type="entry name" value="NLRP_innate_immun_reg"/>
</dbReference>
<evidence type="ECO:0000256" key="4">
    <source>
        <dbReference type="ARBA" id="ARBA00022741"/>
    </source>
</evidence>
<dbReference type="PANTHER" id="PTHR45690">
    <property type="entry name" value="NACHT, LRR AND PYD DOMAINS-CONTAINING PROTEIN 12"/>
    <property type="match status" value="1"/>
</dbReference>
<keyword evidence="3" id="KW-0677">Repeat</keyword>
<keyword evidence="2" id="KW-0963">Cytoplasm</keyword>
<dbReference type="GO" id="GO:0005737">
    <property type="term" value="C:cytoplasm"/>
    <property type="evidence" value="ECO:0007669"/>
    <property type="project" value="UniProtKB-SubCell"/>
</dbReference>